<gene>
    <name evidence="1" type="ORF">A4H97_32275</name>
</gene>
<keyword evidence="2" id="KW-1185">Reference proteome</keyword>
<name>A0A1V9EH22_9BACT</name>
<evidence type="ECO:0000313" key="1">
    <source>
        <dbReference type="EMBL" id="OQP45423.1"/>
    </source>
</evidence>
<sequence length="363" mass="41667">MRGLKDTYNNISLFGQDCDVASGNFLPFIEPIEAKGVSVSCNNPFRKNIVTCKDEVRHEFIEEVNGLDFNVKLLSTKLDLPPYIPVLDKVSTHFEISHHIFPVVGFTLRDLLVQSIKESAGALHEQRDIQFCPSILHNGAFKNKRVILFLSGPDTLIEWVWWNRVECQLFSSLSNYRFFAATGFNFSVIGGECAFAQVLNQKRSLFSANLLEQNGIVAIPHVYAINPVQITRWIKWFLKNPNIRYFTINCQLQKRQNDIDQIIKVVNEILLQLPRIEVILQGFPLPQIYKFGINLSRVHFADSVSAKYAQSRKKIIANPGKNQWRYQDNCIESIPEIMIHNLNTRLLFIENMKRLMINASTGP</sequence>
<reference evidence="2" key="1">
    <citation type="submission" date="2016-04" db="EMBL/GenBank/DDBJ databases">
        <authorList>
            <person name="Chen L."/>
            <person name="Zhuang W."/>
            <person name="Wang G."/>
        </authorList>
    </citation>
    <scope>NUCLEOTIDE SEQUENCE [LARGE SCALE GENOMIC DNA]</scope>
    <source>
        <strain evidence="2">17621</strain>
    </source>
</reference>
<dbReference type="RefSeq" id="WP_081202276.1">
    <property type="nucleotide sequence ID" value="NZ_FOCZ01000006.1"/>
</dbReference>
<dbReference type="OrthoDB" id="9967273at2"/>
<protein>
    <submittedName>
        <fullName evidence="1">Uncharacterized protein</fullName>
    </submittedName>
</protein>
<comment type="caution">
    <text evidence="1">The sequence shown here is derived from an EMBL/GenBank/DDBJ whole genome shotgun (WGS) entry which is preliminary data.</text>
</comment>
<evidence type="ECO:0000313" key="2">
    <source>
        <dbReference type="Proteomes" id="UP000192610"/>
    </source>
</evidence>
<organism evidence="1 2">
    <name type="scientific">Niastella yeongjuensis</name>
    <dbReference type="NCBI Taxonomy" id="354355"/>
    <lineage>
        <taxon>Bacteria</taxon>
        <taxon>Pseudomonadati</taxon>
        <taxon>Bacteroidota</taxon>
        <taxon>Chitinophagia</taxon>
        <taxon>Chitinophagales</taxon>
        <taxon>Chitinophagaceae</taxon>
        <taxon>Niastella</taxon>
    </lineage>
</organism>
<dbReference type="EMBL" id="LVXG01000029">
    <property type="protein sequence ID" value="OQP45423.1"/>
    <property type="molecule type" value="Genomic_DNA"/>
</dbReference>
<dbReference type="Proteomes" id="UP000192610">
    <property type="component" value="Unassembled WGS sequence"/>
</dbReference>
<proteinExistence type="predicted"/>
<accession>A0A1V9EH22</accession>
<dbReference type="AlphaFoldDB" id="A0A1V9EH22"/>
<dbReference type="STRING" id="354355.SAMN05660816_03423"/>